<gene>
    <name evidence="1" type="ORF">DPMN_193191</name>
</gene>
<dbReference type="AlphaFoldDB" id="A0A9D4BDZ5"/>
<sequence>MPARFDPAMLVPVKSLRGGWRYSCCGAVQIPVRDTYLEERLSYCGDVFVFRYTRLRKIKVLVKGAFLEQSYDCLQTISLLGKDICAQKR</sequence>
<evidence type="ECO:0000313" key="2">
    <source>
        <dbReference type="Proteomes" id="UP000828390"/>
    </source>
</evidence>
<dbReference type="EMBL" id="JAIWYP010000041">
    <property type="protein sequence ID" value="KAH3691242.1"/>
    <property type="molecule type" value="Genomic_DNA"/>
</dbReference>
<evidence type="ECO:0000313" key="1">
    <source>
        <dbReference type="EMBL" id="KAH3691242.1"/>
    </source>
</evidence>
<dbReference type="Proteomes" id="UP000828390">
    <property type="component" value="Unassembled WGS sequence"/>
</dbReference>
<accession>A0A9D4BDZ5</accession>
<name>A0A9D4BDZ5_DREPO</name>
<reference evidence="1" key="2">
    <citation type="submission" date="2020-11" db="EMBL/GenBank/DDBJ databases">
        <authorList>
            <person name="McCartney M.A."/>
            <person name="Auch B."/>
            <person name="Kono T."/>
            <person name="Mallez S."/>
            <person name="Becker A."/>
            <person name="Gohl D.M."/>
            <person name="Silverstein K.A.T."/>
            <person name="Koren S."/>
            <person name="Bechman K.B."/>
            <person name="Herman A."/>
            <person name="Abrahante J.E."/>
            <person name="Garbe J."/>
        </authorList>
    </citation>
    <scope>NUCLEOTIDE SEQUENCE</scope>
    <source>
        <strain evidence="1">Duluth1</strain>
        <tissue evidence="1">Whole animal</tissue>
    </source>
</reference>
<organism evidence="1 2">
    <name type="scientific">Dreissena polymorpha</name>
    <name type="common">Zebra mussel</name>
    <name type="synonym">Mytilus polymorpha</name>
    <dbReference type="NCBI Taxonomy" id="45954"/>
    <lineage>
        <taxon>Eukaryota</taxon>
        <taxon>Metazoa</taxon>
        <taxon>Spiralia</taxon>
        <taxon>Lophotrochozoa</taxon>
        <taxon>Mollusca</taxon>
        <taxon>Bivalvia</taxon>
        <taxon>Autobranchia</taxon>
        <taxon>Heteroconchia</taxon>
        <taxon>Euheterodonta</taxon>
        <taxon>Imparidentia</taxon>
        <taxon>Neoheterodontei</taxon>
        <taxon>Myida</taxon>
        <taxon>Dreissenoidea</taxon>
        <taxon>Dreissenidae</taxon>
        <taxon>Dreissena</taxon>
    </lineage>
</organism>
<proteinExistence type="predicted"/>
<reference evidence="1" key="1">
    <citation type="journal article" date="2019" name="bioRxiv">
        <title>The Genome of the Zebra Mussel, Dreissena polymorpha: A Resource for Invasive Species Research.</title>
        <authorList>
            <person name="McCartney M.A."/>
            <person name="Auch B."/>
            <person name="Kono T."/>
            <person name="Mallez S."/>
            <person name="Zhang Y."/>
            <person name="Obille A."/>
            <person name="Becker A."/>
            <person name="Abrahante J.E."/>
            <person name="Garbe J."/>
            <person name="Badalamenti J.P."/>
            <person name="Herman A."/>
            <person name="Mangelson H."/>
            <person name="Liachko I."/>
            <person name="Sullivan S."/>
            <person name="Sone E.D."/>
            <person name="Koren S."/>
            <person name="Silverstein K.A.T."/>
            <person name="Beckman K.B."/>
            <person name="Gohl D.M."/>
        </authorList>
    </citation>
    <scope>NUCLEOTIDE SEQUENCE</scope>
    <source>
        <strain evidence="1">Duluth1</strain>
        <tissue evidence="1">Whole animal</tissue>
    </source>
</reference>
<protein>
    <submittedName>
        <fullName evidence="1">Uncharacterized protein</fullName>
    </submittedName>
</protein>
<keyword evidence="2" id="KW-1185">Reference proteome</keyword>
<comment type="caution">
    <text evidence="1">The sequence shown here is derived from an EMBL/GenBank/DDBJ whole genome shotgun (WGS) entry which is preliminary data.</text>
</comment>